<proteinExistence type="predicted"/>
<evidence type="ECO:0000313" key="2">
    <source>
        <dbReference type="Proteomes" id="UP001596074"/>
    </source>
</evidence>
<organism evidence="1 2">
    <name type="scientific">Actinomadura rugatobispora</name>
    <dbReference type="NCBI Taxonomy" id="1994"/>
    <lineage>
        <taxon>Bacteria</taxon>
        <taxon>Bacillati</taxon>
        <taxon>Actinomycetota</taxon>
        <taxon>Actinomycetes</taxon>
        <taxon>Streptosporangiales</taxon>
        <taxon>Thermomonosporaceae</taxon>
        <taxon>Actinomadura</taxon>
    </lineage>
</organism>
<dbReference type="Proteomes" id="UP001596074">
    <property type="component" value="Unassembled WGS sequence"/>
</dbReference>
<gene>
    <name evidence="1" type="ORF">ACFPZN_19425</name>
</gene>
<name>A0ABW1A271_9ACTN</name>
<keyword evidence="2" id="KW-1185">Reference proteome</keyword>
<sequence length="289" mass="31644">MDVTNDPLVGLVCAVVEHHGYGFTVVDGDELELRRQGREEPVRMYLTNLRQWVAREPEGQWPAIVADFVGTLIATTEVEGDDALDLGDYALVRPLLRMRLYADDFQAGLEIVQRSVAPGLVEVLVIDKPTSLLIVSTDMAAEWETESDELFRVARDNVRADGPLEMEDGDFDGVRLCSLGGETAYVTAHALWAGDYSVTGPHGALVVVPAQGVVHAAPVRGDDVPGAMNMLIRLAWAGFQEGPRSVSPNVYWWQEGELRLAGAVEEQDDTLAVSISAEFQSLLEQLVRD</sequence>
<dbReference type="EMBL" id="JBHSON010000025">
    <property type="protein sequence ID" value="MFC5747803.1"/>
    <property type="molecule type" value="Genomic_DNA"/>
</dbReference>
<protein>
    <submittedName>
        <fullName evidence="1">Uncharacterized protein</fullName>
    </submittedName>
</protein>
<evidence type="ECO:0000313" key="1">
    <source>
        <dbReference type="EMBL" id="MFC5747803.1"/>
    </source>
</evidence>
<accession>A0ABW1A271</accession>
<reference evidence="2" key="1">
    <citation type="journal article" date="2019" name="Int. J. Syst. Evol. Microbiol.">
        <title>The Global Catalogue of Microorganisms (GCM) 10K type strain sequencing project: providing services to taxonomists for standard genome sequencing and annotation.</title>
        <authorList>
            <consortium name="The Broad Institute Genomics Platform"/>
            <consortium name="The Broad Institute Genome Sequencing Center for Infectious Disease"/>
            <person name="Wu L."/>
            <person name="Ma J."/>
        </authorList>
    </citation>
    <scope>NUCLEOTIDE SEQUENCE [LARGE SCALE GENOMIC DNA]</scope>
    <source>
        <strain evidence="2">KCTC 42087</strain>
    </source>
</reference>
<comment type="caution">
    <text evidence="1">The sequence shown here is derived from an EMBL/GenBank/DDBJ whole genome shotgun (WGS) entry which is preliminary data.</text>
</comment>
<dbReference type="RefSeq" id="WP_378283423.1">
    <property type="nucleotide sequence ID" value="NZ_JBHSON010000025.1"/>
</dbReference>